<dbReference type="EMBL" id="FOIQ01000001">
    <property type="protein sequence ID" value="SEV80112.1"/>
    <property type="molecule type" value="Genomic_DNA"/>
</dbReference>
<gene>
    <name evidence="4" type="ORF">SAMN04487850_0037</name>
</gene>
<dbReference type="CDD" id="cd04301">
    <property type="entry name" value="NAT_SF"/>
    <property type="match status" value="1"/>
</dbReference>
<evidence type="ECO:0000259" key="3">
    <source>
        <dbReference type="PROSITE" id="PS51186"/>
    </source>
</evidence>
<evidence type="ECO:0000313" key="5">
    <source>
        <dbReference type="Proteomes" id="UP000199373"/>
    </source>
</evidence>
<dbReference type="AlphaFoldDB" id="A0A1I0LX27"/>
<protein>
    <submittedName>
        <fullName evidence="4">Ribosomal protein S18 acetylase RimI</fullName>
    </submittedName>
</protein>
<dbReference type="PANTHER" id="PTHR42919:SF8">
    <property type="entry name" value="N-ALPHA-ACETYLTRANSFERASE 50"/>
    <property type="match status" value="1"/>
</dbReference>
<dbReference type="InterPro" id="IPR051556">
    <property type="entry name" value="N-term/lysine_N-AcTrnsfr"/>
</dbReference>
<dbReference type="GO" id="GO:0016747">
    <property type="term" value="F:acyltransferase activity, transferring groups other than amino-acyl groups"/>
    <property type="evidence" value="ECO:0007669"/>
    <property type="project" value="InterPro"/>
</dbReference>
<dbReference type="Gene3D" id="3.40.630.30">
    <property type="match status" value="1"/>
</dbReference>
<keyword evidence="4" id="KW-0687">Ribonucleoprotein</keyword>
<dbReference type="InterPro" id="IPR000182">
    <property type="entry name" value="GNAT_dom"/>
</dbReference>
<sequence>MIRKANKNDIGRIIDLLHQVDMVHHRIRPDLFKPNTTKYNEQELEALFGDDSKPVFVYDDGEVLGHAFCVLTEVKGHHLLEDVKTLYIDDICVDEKARGKHVGKALYEYVRDYAKSIGCHHITLNVWEGNEPACAFYRNMGMRVQKTTMEMMIDQTS</sequence>
<dbReference type="GO" id="GO:0005840">
    <property type="term" value="C:ribosome"/>
    <property type="evidence" value="ECO:0007669"/>
    <property type="project" value="UniProtKB-KW"/>
</dbReference>
<evidence type="ECO:0000313" key="4">
    <source>
        <dbReference type="EMBL" id="SEV80112.1"/>
    </source>
</evidence>
<dbReference type="PROSITE" id="PS51186">
    <property type="entry name" value="GNAT"/>
    <property type="match status" value="1"/>
</dbReference>
<accession>A0A1I0LX27</accession>
<dbReference type="PANTHER" id="PTHR42919">
    <property type="entry name" value="N-ALPHA-ACETYLTRANSFERASE"/>
    <property type="match status" value="1"/>
</dbReference>
<keyword evidence="2" id="KW-0012">Acyltransferase</keyword>
<dbReference type="SUPFAM" id="SSF55729">
    <property type="entry name" value="Acyl-CoA N-acyltransferases (Nat)"/>
    <property type="match status" value="1"/>
</dbReference>
<feature type="domain" description="N-acetyltransferase" evidence="3">
    <location>
        <begin position="1"/>
        <end position="157"/>
    </location>
</feature>
<dbReference type="RefSeq" id="WP_091913939.1">
    <property type="nucleotide sequence ID" value="NZ_FOIQ01000001.1"/>
</dbReference>
<keyword evidence="1" id="KW-0808">Transferase</keyword>
<evidence type="ECO:0000256" key="1">
    <source>
        <dbReference type="ARBA" id="ARBA00022679"/>
    </source>
</evidence>
<evidence type="ECO:0000256" key="2">
    <source>
        <dbReference type="ARBA" id="ARBA00023315"/>
    </source>
</evidence>
<dbReference type="Pfam" id="PF00583">
    <property type="entry name" value="Acetyltransf_1"/>
    <property type="match status" value="1"/>
</dbReference>
<name>A0A1I0LX27_9BACT</name>
<reference evidence="4 5" key="1">
    <citation type="submission" date="2016-10" db="EMBL/GenBank/DDBJ databases">
        <authorList>
            <person name="de Groot N.N."/>
        </authorList>
    </citation>
    <scope>NUCLEOTIDE SEQUENCE [LARGE SCALE GENOMIC DNA]</scope>
    <source>
        <strain evidence="4 5">TC2-24</strain>
    </source>
</reference>
<organism evidence="4 5">
    <name type="scientific">Prevotella aff. ruminicola Tc2-24</name>
    <dbReference type="NCBI Taxonomy" id="81582"/>
    <lineage>
        <taxon>Bacteria</taxon>
        <taxon>Pseudomonadati</taxon>
        <taxon>Bacteroidota</taxon>
        <taxon>Bacteroidia</taxon>
        <taxon>Bacteroidales</taxon>
        <taxon>Prevotellaceae</taxon>
        <taxon>Prevotella</taxon>
    </lineage>
</organism>
<dbReference type="InterPro" id="IPR016181">
    <property type="entry name" value="Acyl_CoA_acyltransferase"/>
</dbReference>
<proteinExistence type="predicted"/>
<keyword evidence="4" id="KW-0689">Ribosomal protein</keyword>
<dbReference type="Proteomes" id="UP000199373">
    <property type="component" value="Unassembled WGS sequence"/>
</dbReference>
<keyword evidence="5" id="KW-1185">Reference proteome</keyword>